<evidence type="ECO:0000259" key="1">
    <source>
        <dbReference type="Pfam" id="PF00107"/>
    </source>
</evidence>
<dbReference type="PANTHER" id="PTHR11695">
    <property type="entry name" value="ALCOHOL DEHYDROGENASE RELATED"/>
    <property type="match status" value="1"/>
</dbReference>
<dbReference type="Proteomes" id="UP001303115">
    <property type="component" value="Unassembled WGS sequence"/>
</dbReference>
<dbReference type="SUPFAM" id="SSF51735">
    <property type="entry name" value="NAD(P)-binding Rossmann-fold domains"/>
    <property type="match status" value="1"/>
</dbReference>
<dbReference type="Gene3D" id="3.90.180.10">
    <property type="entry name" value="Medium-chain alcohol dehydrogenases, catalytic domain"/>
    <property type="match status" value="1"/>
</dbReference>
<dbReference type="Gene3D" id="3.40.50.720">
    <property type="entry name" value="NAD(P)-binding Rossmann-like Domain"/>
    <property type="match status" value="1"/>
</dbReference>
<dbReference type="Pfam" id="PF00107">
    <property type="entry name" value="ADH_zinc_N"/>
    <property type="match status" value="1"/>
</dbReference>
<accession>A0AAN6PJI7</accession>
<dbReference type="GO" id="GO:0005739">
    <property type="term" value="C:mitochondrion"/>
    <property type="evidence" value="ECO:0007669"/>
    <property type="project" value="TreeGrafter"/>
</dbReference>
<gene>
    <name evidence="2" type="ORF">C8A01DRAFT_14533</name>
</gene>
<evidence type="ECO:0000313" key="2">
    <source>
        <dbReference type="EMBL" id="KAK4041817.1"/>
    </source>
</evidence>
<feature type="domain" description="Alcohol dehydrogenase-like C-terminal" evidence="1">
    <location>
        <begin position="140"/>
        <end position="221"/>
    </location>
</feature>
<dbReference type="EMBL" id="MU854351">
    <property type="protein sequence ID" value="KAK4041817.1"/>
    <property type="molecule type" value="Genomic_DNA"/>
</dbReference>
<dbReference type="InterPro" id="IPR013149">
    <property type="entry name" value="ADH-like_C"/>
</dbReference>
<evidence type="ECO:0000313" key="3">
    <source>
        <dbReference type="Proteomes" id="UP001303115"/>
    </source>
</evidence>
<reference evidence="3" key="1">
    <citation type="journal article" date="2023" name="Mol. Phylogenet. Evol.">
        <title>Genome-scale phylogeny and comparative genomics of the fungal order Sordariales.</title>
        <authorList>
            <person name="Hensen N."/>
            <person name="Bonometti L."/>
            <person name="Westerberg I."/>
            <person name="Brannstrom I.O."/>
            <person name="Guillou S."/>
            <person name="Cros-Aarteil S."/>
            <person name="Calhoun S."/>
            <person name="Haridas S."/>
            <person name="Kuo A."/>
            <person name="Mondo S."/>
            <person name="Pangilinan J."/>
            <person name="Riley R."/>
            <person name="LaButti K."/>
            <person name="Andreopoulos B."/>
            <person name="Lipzen A."/>
            <person name="Chen C."/>
            <person name="Yan M."/>
            <person name="Daum C."/>
            <person name="Ng V."/>
            <person name="Clum A."/>
            <person name="Steindorff A."/>
            <person name="Ohm R.A."/>
            <person name="Martin F."/>
            <person name="Silar P."/>
            <person name="Natvig D.O."/>
            <person name="Lalanne C."/>
            <person name="Gautier V."/>
            <person name="Ament-Velasquez S.L."/>
            <person name="Kruys A."/>
            <person name="Hutchinson M.I."/>
            <person name="Powell A.J."/>
            <person name="Barry K."/>
            <person name="Miller A.N."/>
            <person name="Grigoriev I.V."/>
            <person name="Debuchy R."/>
            <person name="Gladieux P."/>
            <person name="Hiltunen Thoren M."/>
            <person name="Johannesson H."/>
        </authorList>
    </citation>
    <scope>NUCLEOTIDE SEQUENCE [LARGE SCALE GENOMIC DNA]</scope>
    <source>
        <strain evidence="3">CBS 284.82</strain>
    </source>
</reference>
<sequence>MSTWPSKVKLPKSRELLLRLDPENEEQWVLQDAPWPPLDMHSPLPLLVIKVCAVAIHRDELVLADKKHADKGFCRNPGYEFSGYVQAATVPLGGLVAYQALFASGLLREPGLADWGRIDWPLGWNQWVSLLITGAHTPAGIWAIQLAKLAGVGRIAVTCNAESADLVRSLGASDVYLWTESGSLKEWAGDRYSAVLDLMGGVTLKRAWRLVTEQGKIVSVADDVDEAKPGAVSPDVQVCKFVLFNCPKHLDIIASLVERGSLRPVCDPEDVFDIEKADQALEKLVDHPRGQVVLKLDTGFPIHEIETLDTHSKEWGFEDFCVSQMQEASEKDADEEKFEFVRWLKTVGSNQPDLAELTATELMPPPHLSQARSRPWVQIISFNGQIPDIQRGGVTQD</sequence>
<comment type="caution">
    <text evidence="2">The sequence shown here is derived from an EMBL/GenBank/DDBJ whole genome shotgun (WGS) entry which is preliminary data.</text>
</comment>
<dbReference type="InterPro" id="IPR036291">
    <property type="entry name" value="NAD(P)-bd_dom_sf"/>
</dbReference>
<keyword evidence="3" id="KW-1185">Reference proteome</keyword>
<name>A0AAN6PJI7_9PEZI</name>
<dbReference type="AlphaFoldDB" id="A0AAN6PJI7"/>
<proteinExistence type="predicted"/>
<dbReference type="InterPro" id="IPR050700">
    <property type="entry name" value="YIM1/Zinc_Alcohol_DH_Fams"/>
</dbReference>
<organism evidence="2 3">
    <name type="scientific">Parachaetomium inaequale</name>
    <dbReference type="NCBI Taxonomy" id="2588326"/>
    <lineage>
        <taxon>Eukaryota</taxon>
        <taxon>Fungi</taxon>
        <taxon>Dikarya</taxon>
        <taxon>Ascomycota</taxon>
        <taxon>Pezizomycotina</taxon>
        <taxon>Sordariomycetes</taxon>
        <taxon>Sordariomycetidae</taxon>
        <taxon>Sordariales</taxon>
        <taxon>Chaetomiaceae</taxon>
        <taxon>Parachaetomium</taxon>
    </lineage>
</organism>
<dbReference type="PANTHER" id="PTHR11695:SF294">
    <property type="entry name" value="RETICULON-4-INTERACTING PROTEIN 1, MITOCHONDRIAL"/>
    <property type="match status" value="1"/>
</dbReference>
<protein>
    <recommendedName>
        <fullName evidence="1">Alcohol dehydrogenase-like C-terminal domain-containing protein</fullName>
    </recommendedName>
</protein>